<sequence>MDKIVGEAECTQKIEVSFPADGIPIVPKEMVALLGKWLWRFFVKHESLWRKIICGKFGELEGGWTTRVWRDSFGMSLWKDITKGWEEFNARTSIYMGNGIRTSFWWDIWAGDSKVKDVYPTILG</sequence>
<reference evidence="1 2" key="1">
    <citation type="journal article" date="2018" name="PLoS Genet.">
        <title>Population sequencing reveals clonal diversity and ancestral inbreeding in the grapevine cultivar Chardonnay.</title>
        <authorList>
            <person name="Roach M.J."/>
            <person name="Johnson D.L."/>
            <person name="Bohlmann J."/>
            <person name="van Vuuren H.J."/>
            <person name="Jones S.J."/>
            <person name="Pretorius I.S."/>
            <person name="Schmidt S.A."/>
            <person name="Borneman A.R."/>
        </authorList>
    </citation>
    <scope>NUCLEOTIDE SEQUENCE [LARGE SCALE GENOMIC DNA]</scope>
    <source>
        <strain evidence="2">cv. Chardonnay</strain>
        <tissue evidence="1">Leaf</tissue>
    </source>
</reference>
<protein>
    <submittedName>
        <fullName evidence="1">Uncharacterized protein</fullName>
    </submittedName>
</protein>
<evidence type="ECO:0000313" key="1">
    <source>
        <dbReference type="EMBL" id="RVW15425.1"/>
    </source>
</evidence>
<evidence type="ECO:0000313" key="2">
    <source>
        <dbReference type="Proteomes" id="UP000288805"/>
    </source>
</evidence>
<name>A0A438BWP6_VITVI</name>
<accession>A0A438BWP6</accession>
<comment type="caution">
    <text evidence="1">The sequence shown here is derived from an EMBL/GenBank/DDBJ whole genome shotgun (WGS) entry which is preliminary data.</text>
</comment>
<organism evidence="1 2">
    <name type="scientific">Vitis vinifera</name>
    <name type="common">Grape</name>
    <dbReference type="NCBI Taxonomy" id="29760"/>
    <lineage>
        <taxon>Eukaryota</taxon>
        <taxon>Viridiplantae</taxon>
        <taxon>Streptophyta</taxon>
        <taxon>Embryophyta</taxon>
        <taxon>Tracheophyta</taxon>
        <taxon>Spermatophyta</taxon>
        <taxon>Magnoliopsida</taxon>
        <taxon>eudicotyledons</taxon>
        <taxon>Gunneridae</taxon>
        <taxon>Pentapetalae</taxon>
        <taxon>rosids</taxon>
        <taxon>Vitales</taxon>
        <taxon>Vitaceae</taxon>
        <taxon>Viteae</taxon>
        <taxon>Vitis</taxon>
    </lineage>
</organism>
<dbReference type="AlphaFoldDB" id="A0A438BWP6"/>
<gene>
    <name evidence="1" type="ORF">CK203_082692</name>
</gene>
<dbReference type="Proteomes" id="UP000288805">
    <property type="component" value="Unassembled WGS sequence"/>
</dbReference>
<dbReference type="EMBL" id="QGNW01002601">
    <property type="protein sequence ID" value="RVW15425.1"/>
    <property type="molecule type" value="Genomic_DNA"/>
</dbReference>
<proteinExistence type="predicted"/>